<dbReference type="EMBL" id="QRKC01000001">
    <property type="protein sequence ID" value="RHH80014.1"/>
    <property type="molecule type" value="Genomic_DNA"/>
</dbReference>
<dbReference type="Proteomes" id="UP000285173">
    <property type="component" value="Unassembled WGS sequence"/>
</dbReference>
<comment type="caution">
    <text evidence="1">The sequence shown here is derived from an EMBL/GenBank/DDBJ whole genome shotgun (WGS) entry which is preliminary data.</text>
</comment>
<evidence type="ECO:0000313" key="3">
    <source>
        <dbReference type="Proteomes" id="UP000283732"/>
    </source>
</evidence>
<proteinExistence type="predicted"/>
<organism evidence="1 4">
    <name type="scientific">Parabacteroides merdae</name>
    <dbReference type="NCBI Taxonomy" id="46503"/>
    <lineage>
        <taxon>Bacteria</taxon>
        <taxon>Pseudomonadati</taxon>
        <taxon>Bacteroidota</taxon>
        <taxon>Bacteroidia</taxon>
        <taxon>Bacteroidales</taxon>
        <taxon>Tannerellaceae</taxon>
        <taxon>Parabacteroides</taxon>
    </lineage>
</organism>
<reference evidence="3 4" key="1">
    <citation type="submission" date="2018-08" db="EMBL/GenBank/DDBJ databases">
        <title>A genome reference for cultivated species of the human gut microbiota.</title>
        <authorList>
            <person name="Zou Y."/>
            <person name="Xue W."/>
            <person name="Luo G."/>
        </authorList>
    </citation>
    <scope>NUCLEOTIDE SEQUENCE [LARGE SCALE GENOMIC DNA]</scope>
    <source>
        <strain evidence="2 3">AM16-50</strain>
        <strain evidence="1 4">AM50-15</strain>
    </source>
</reference>
<dbReference type="AlphaFoldDB" id="A0A3R6CXI5"/>
<dbReference type="Proteomes" id="UP000283732">
    <property type="component" value="Unassembled WGS sequence"/>
</dbReference>
<sequence>MMIKQLIYDSCMIVEMRTIIAVYLDIQPLHKKHDGMMVVSQIFFYEPYCYDSYLVKITYSLFNKKDLACSNRANTLIIRKNNKHFILFPKLLLSLFNFFQQCRYTP</sequence>
<evidence type="ECO:0000313" key="1">
    <source>
        <dbReference type="EMBL" id="RGZ51797.1"/>
    </source>
</evidence>
<accession>A0A3R6CXI5</accession>
<dbReference type="EMBL" id="QSEF01000001">
    <property type="protein sequence ID" value="RGZ51797.1"/>
    <property type="molecule type" value="Genomic_DNA"/>
</dbReference>
<evidence type="ECO:0000313" key="2">
    <source>
        <dbReference type="EMBL" id="RHH80014.1"/>
    </source>
</evidence>
<evidence type="ECO:0000313" key="4">
    <source>
        <dbReference type="Proteomes" id="UP000285173"/>
    </source>
</evidence>
<name>A0A3R6CXI5_9BACT</name>
<gene>
    <name evidence="2" type="ORF">DW191_02485</name>
    <name evidence="1" type="ORF">DW986_00415</name>
</gene>
<protein>
    <submittedName>
        <fullName evidence="1">Uncharacterized protein</fullName>
    </submittedName>
</protein>